<proteinExistence type="predicted"/>
<evidence type="ECO:0000313" key="2">
    <source>
        <dbReference type="Proteomes" id="UP000476837"/>
    </source>
</evidence>
<protein>
    <submittedName>
        <fullName evidence="1">Uncharacterized protein</fullName>
    </submittedName>
</protein>
<comment type="caution">
    <text evidence="1">The sequence shown here is derived from an EMBL/GenBank/DDBJ whole genome shotgun (WGS) entry which is preliminary data.</text>
</comment>
<sequence length="108" mass="12260">MPKGYSLRTWCDLFRADGLPSLDACTAVYAAVWSLDEYEDEDWFVVTPDGEVLTELNTPYEHDDGECYCQAQDVQWISEAERVNISAQLGNIAPPLPPHVEDPERDLR</sequence>
<dbReference type="AlphaFoldDB" id="A0A6L3B2F0"/>
<dbReference type="RefSeq" id="WP_149164477.1">
    <property type="nucleotide sequence ID" value="NZ_QOKV01000004.1"/>
</dbReference>
<dbReference type="EMBL" id="QOKV01000004">
    <property type="protein sequence ID" value="KAA0686620.1"/>
    <property type="molecule type" value="Genomic_DNA"/>
</dbReference>
<organism evidence="1 2">
    <name type="scientific">Azospirillum brasilense</name>
    <dbReference type="NCBI Taxonomy" id="192"/>
    <lineage>
        <taxon>Bacteria</taxon>
        <taxon>Pseudomonadati</taxon>
        <taxon>Pseudomonadota</taxon>
        <taxon>Alphaproteobacteria</taxon>
        <taxon>Rhodospirillales</taxon>
        <taxon>Azospirillaceae</taxon>
        <taxon>Azospirillum</taxon>
    </lineage>
</organism>
<name>A0A6L3B2F0_AZOBR</name>
<reference evidence="1 2" key="1">
    <citation type="submission" date="2018-07" db="EMBL/GenBank/DDBJ databases">
        <title>Genome sequence of Roseomonas fauriae ATCC 49958.</title>
        <authorList>
            <person name="Sant'Anna F.H."/>
            <person name="Baldani J.I."/>
            <person name="Zilli J.E."/>
            <person name="Reis V.M."/>
            <person name="Hartmann A."/>
            <person name="Cruz L."/>
            <person name="de Souza E.M."/>
            <person name="de Oliveira Pedrosa F."/>
            <person name="Passaglia L.M.P."/>
        </authorList>
    </citation>
    <scope>NUCLEOTIDE SEQUENCE [LARGE SCALE GENOMIC DNA]</scope>
    <source>
        <strain evidence="1 2">ATCC 49958</strain>
    </source>
</reference>
<gene>
    <name evidence="1" type="ORF">DS837_09170</name>
</gene>
<evidence type="ECO:0000313" key="1">
    <source>
        <dbReference type="EMBL" id="KAA0686620.1"/>
    </source>
</evidence>
<accession>A0A6L3B2F0</accession>
<dbReference type="Proteomes" id="UP000476837">
    <property type="component" value="Unassembled WGS sequence"/>
</dbReference>